<evidence type="ECO:0000313" key="4">
    <source>
        <dbReference type="Proteomes" id="UP000192276"/>
    </source>
</evidence>
<name>A0A1V9G237_9BACT</name>
<dbReference type="InterPro" id="IPR021908">
    <property type="entry name" value="YfbK_C"/>
</dbReference>
<dbReference type="Pfam" id="PF12034">
    <property type="entry name" value="YfbK_C"/>
    <property type="match status" value="1"/>
</dbReference>
<reference evidence="4" key="1">
    <citation type="submission" date="2016-04" db="EMBL/GenBank/DDBJ databases">
        <authorList>
            <person name="Chen L."/>
            <person name="Zhuang W."/>
            <person name="Wang G."/>
        </authorList>
    </citation>
    <scope>NUCLEOTIDE SEQUENCE [LARGE SCALE GENOMIC DNA]</scope>
    <source>
        <strain evidence="4">208</strain>
    </source>
</reference>
<dbReference type="Proteomes" id="UP000192276">
    <property type="component" value="Unassembled WGS sequence"/>
</dbReference>
<evidence type="ECO:0000313" key="3">
    <source>
        <dbReference type="EMBL" id="OQP64536.1"/>
    </source>
</evidence>
<feature type="domain" description="Uncharacterized protein YfbK C-terminal" evidence="2">
    <location>
        <begin position="151"/>
        <end position="222"/>
    </location>
</feature>
<accession>A0A1V9G237</accession>
<dbReference type="EMBL" id="LWBP01000089">
    <property type="protein sequence ID" value="OQP64536.1"/>
    <property type="molecule type" value="Genomic_DNA"/>
</dbReference>
<sequence>MKFLCKLLAALLLWIFIACNDSGKNGGTTEKQAADSGGAAAQYKNEDLTIDNSLVFPSPAPTVWTNEYTVPKMVKDCEEMHEEAPKPYTLEEKIKDFKTEDYDHIVENRFLAATQHPLSTFSIDVDEAAYSNVRRYINNGIIPHAGAVRIHPVTDSRLALAAASDNFRFSAAVASFGMLLRDSEFKQNASFQQVLDLAKGSKGADTNGYRQEFISLVRAAGSLTVKK</sequence>
<dbReference type="PROSITE" id="PS51257">
    <property type="entry name" value="PROKAR_LIPOPROTEIN"/>
    <property type="match status" value="1"/>
</dbReference>
<feature type="chain" id="PRO_5012867781" description="Uncharacterized protein YfbK C-terminal domain-containing protein" evidence="1">
    <location>
        <begin position="21"/>
        <end position="227"/>
    </location>
</feature>
<keyword evidence="1" id="KW-0732">Signal</keyword>
<protein>
    <recommendedName>
        <fullName evidence="2">Uncharacterized protein YfbK C-terminal domain-containing protein</fullName>
    </recommendedName>
</protein>
<comment type="caution">
    <text evidence="3">The sequence shown here is derived from an EMBL/GenBank/DDBJ whole genome shotgun (WGS) entry which is preliminary data.</text>
</comment>
<evidence type="ECO:0000256" key="1">
    <source>
        <dbReference type="SAM" id="SignalP"/>
    </source>
</evidence>
<keyword evidence="4" id="KW-1185">Reference proteome</keyword>
<organism evidence="3 4">
    <name type="scientific">Niastella populi</name>
    <dbReference type="NCBI Taxonomy" id="550983"/>
    <lineage>
        <taxon>Bacteria</taxon>
        <taxon>Pseudomonadati</taxon>
        <taxon>Bacteroidota</taxon>
        <taxon>Chitinophagia</taxon>
        <taxon>Chitinophagales</taxon>
        <taxon>Chitinophagaceae</taxon>
        <taxon>Niastella</taxon>
    </lineage>
</organism>
<evidence type="ECO:0000259" key="2">
    <source>
        <dbReference type="Pfam" id="PF12034"/>
    </source>
</evidence>
<gene>
    <name evidence="3" type="ORF">A4R26_15915</name>
</gene>
<proteinExistence type="predicted"/>
<dbReference type="OrthoDB" id="9805121at2"/>
<dbReference type="STRING" id="550983.A4R26_15915"/>
<feature type="signal peptide" evidence="1">
    <location>
        <begin position="1"/>
        <end position="20"/>
    </location>
</feature>
<dbReference type="RefSeq" id="WP_081163526.1">
    <property type="nucleotide sequence ID" value="NZ_LWBP01000089.1"/>
</dbReference>
<dbReference type="AlphaFoldDB" id="A0A1V9G237"/>